<evidence type="ECO:0000313" key="10">
    <source>
        <dbReference type="EMBL" id="KAF4497071.1"/>
    </source>
</evidence>
<dbReference type="Pfam" id="PF00144">
    <property type="entry name" value="Beta-lactamase"/>
    <property type="match status" value="1"/>
</dbReference>
<evidence type="ECO:0000256" key="4">
    <source>
        <dbReference type="ARBA" id="ARBA00023125"/>
    </source>
</evidence>
<feature type="compositionally biased region" description="Low complexity" evidence="7">
    <location>
        <begin position="67"/>
        <end position="120"/>
    </location>
</feature>
<accession>A0A9P5BEC3</accession>
<keyword evidence="4" id="KW-0238">DNA-binding</keyword>
<feature type="chain" id="PRO_5040470244" evidence="8">
    <location>
        <begin position="22"/>
        <end position="518"/>
    </location>
</feature>
<dbReference type="PANTHER" id="PTHR36206:SF12">
    <property type="entry name" value="ASPERCRYPTIN BIOSYNTHESIS CLUSTER-SPECIFIC TRANSCRIPTION REGULATOR ATNN-RELATED"/>
    <property type="match status" value="1"/>
</dbReference>
<keyword evidence="6" id="KW-0539">Nucleus</keyword>
<keyword evidence="11" id="KW-1185">Reference proteome</keyword>
<keyword evidence="8" id="KW-0732">Signal</keyword>
<feature type="compositionally biased region" description="Polar residues" evidence="7">
    <location>
        <begin position="55"/>
        <end position="64"/>
    </location>
</feature>
<dbReference type="GO" id="GO:0003677">
    <property type="term" value="F:DNA binding"/>
    <property type="evidence" value="ECO:0007669"/>
    <property type="project" value="UniProtKB-KW"/>
</dbReference>
<evidence type="ECO:0000256" key="3">
    <source>
        <dbReference type="ARBA" id="ARBA00023015"/>
    </source>
</evidence>
<dbReference type="InterPro" id="IPR052360">
    <property type="entry name" value="Transcr_Regulatory_Proteins"/>
</dbReference>
<comment type="caution">
    <text evidence="10">The sequence shown here is derived from an EMBL/GenBank/DDBJ whole genome shotgun (WGS) entry which is preliminary data.</text>
</comment>
<dbReference type="AlphaFoldDB" id="A0A9P5BEC3"/>
<protein>
    <submittedName>
        <fullName evidence="10">Transcriptional regulatory moc3</fullName>
    </submittedName>
</protein>
<feature type="domain" description="Beta-lactamase-related" evidence="9">
    <location>
        <begin position="459"/>
        <end position="500"/>
    </location>
</feature>
<proteinExistence type="predicted"/>
<dbReference type="SUPFAM" id="SSF56601">
    <property type="entry name" value="beta-lactamase/transpeptidase-like"/>
    <property type="match status" value="1"/>
</dbReference>
<dbReference type="Proteomes" id="UP000737391">
    <property type="component" value="Unassembled WGS sequence"/>
</dbReference>
<dbReference type="PROSITE" id="PS51257">
    <property type="entry name" value="PROKAR_LIPOPROTEIN"/>
    <property type="match status" value="1"/>
</dbReference>
<dbReference type="EMBL" id="LUFC02000469">
    <property type="protein sequence ID" value="KAF4497071.1"/>
    <property type="molecule type" value="Genomic_DNA"/>
</dbReference>
<sequence>MISRNLLTGTVVLLSACLANAGPCRPLSIVSSSTVVASASETATESETATSTASIDVTQTTTDPAESESTTETGTTVNVETTSSASSVETPTTALVDITTTTNPVTSAETTTTAAATTTSEEPEALQSIYLLAQGGDDPSLESSGGTGYSALSDTSSGEIKYIVFTTDVSSTLYFTLSERTGQVKVGNGPNAGNLLRYYAADDYSFALAAAPSIGDDSGLSPVDCNIAAENGLQQLQCQFADKGNAEFWTCDSNLVLVKPGVDFTSRCPRASTSYKLDYIQVASLFGILIFPRRFTITRISELQGASQIPRTNNYWSFGCSARPHLYTFPTLFNYDHYALEFQEIIASAKAVLDIRSSDKASDSLLLFTPEMGFIQPLFFATPKYRHSFWRKQALNLLRKSGREGPWCGDIEAQILEVVIAAEENTWDNLSSNLDESQQSMPSADVPEQNEDFLNIFKSYRPPVYQPGQSSVYSNAGISLVGLVVEAASNKAFDDAIKDLRTEDMFVPAGSADWDADI</sequence>
<evidence type="ECO:0000256" key="2">
    <source>
        <dbReference type="ARBA" id="ARBA00022833"/>
    </source>
</evidence>
<keyword evidence="3" id="KW-0805">Transcription regulation</keyword>
<keyword evidence="1" id="KW-0479">Metal-binding</keyword>
<organism evidence="10 11">
    <name type="scientific">Fusarium agapanthi</name>
    <dbReference type="NCBI Taxonomy" id="1803897"/>
    <lineage>
        <taxon>Eukaryota</taxon>
        <taxon>Fungi</taxon>
        <taxon>Dikarya</taxon>
        <taxon>Ascomycota</taxon>
        <taxon>Pezizomycotina</taxon>
        <taxon>Sordariomycetes</taxon>
        <taxon>Hypocreomycetidae</taxon>
        <taxon>Hypocreales</taxon>
        <taxon>Nectriaceae</taxon>
        <taxon>Fusarium</taxon>
        <taxon>Fusarium fujikuroi species complex</taxon>
    </lineage>
</organism>
<dbReference type="OrthoDB" id="5102065at2759"/>
<dbReference type="GO" id="GO:0046872">
    <property type="term" value="F:metal ion binding"/>
    <property type="evidence" value="ECO:0007669"/>
    <property type="project" value="UniProtKB-KW"/>
</dbReference>
<reference evidence="10" key="1">
    <citation type="submission" date="2020-01" db="EMBL/GenBank/DDBJ databases">
        <title>Identification and distribution of gene clusters putatively required for synthesis of sphingolipid metabolism inhibitors in phylogenetically diverse species of the filamentous fungus Fusarium.</title>
        <authorList>
            <person name="Kim H.-S."/>
            <person name="Busman M."/>
            <person name="Brown D.W."/>
            <person name="Divon H."/>
            <person name="Uhlig S."/>
            <person name="Proctor R.H."/>
        </authorList>
    </citation>
    <scope>NUCLEOTIDE SEQUENCE</scope>
    <source>
        <strain evidence="10">NRRL 31653</strain>
    </source>
</reference>
<feature type="signal peptide" evidence="8">
    <location>
        <begin position="1"/>
        <end position="21"/>
    </location>
</feature>
<evidence type="ECO:0000256" key="8">
    <source>
        <dbReference type="SAM" id="SignalP"/>
    </source>
</evidence>
<evidence type="ECO:0000256" key="5">
    <source>
        <dbReference type="ARBA" id="ARBA00023163"/>
    </source>
</evidence>
<dbReference type="PANTHER" id="PTHR36206">
    <property type="entry name" value="ASPERCRYPTIN BIOSYNTHESIS CLUSTER-SPECIFIC TRANSCRIPTION REGULATOR ATNN-RELATED"/>
    <property type="match status" value="1"/>
</dbReference>
<dbReference type="InterPro" id="IPR001466">
    <property type="entry name" value="Beta-lactam-related"/>
</dbReference>
<feature type="compositionally biased region" description="Low complexity" evidence="7">
    <location>
        <begin position="41"/>
        <end position="54"/>
    </location>
</feature>
<evidence type="ECO:0000259" key="9">
    <source>
        <dbReference type="Pfam" id="PF00144"/>
    </source>
</evidence>
<name>A0A9P5BEC3_9HYPO</name>
<keyword evidence="2" id="KW-0862">Zinc</keyword>
<evidence type="ECO:0000256" key="1">
    <source>
        <dbReference type="ARBA" id="ARBA00022723"/>
    </source>
</evidence>
<keyword evidence="5" id="KW-0804">Transcription</keyword>
<feature type="region of interest" description="Disordered" evidence="7">
    <location>
        <begin position="41"/>
        <end position="123"/>
    </location>
</feature>
<evidence type="ECO:0000313" key="11">
    <source>
        <dbReference type="Proteomes" id="UP000737391"/>
    </source>
</evidence>
<gene>
    <name evidence="10" type="ORF">FAGAP_6766</name>
</gene>
<dbReference type="Gene3D" id="3.40.710.10">
    <property type="entry name" value="DD-peptidase/beta-lactamase superfamily"/>
    <property type="match status" value="1"/>
</dbReference>
<evidence type="ECO:0000256" key="7">
    <source>
        <dbReference type="SAM" id="MobiDB-lite"/>
    </source>
</evidence>
<evidence type="ECO:0000256" key="6">
    <source>
        <dbReference type="ARBA" id="ARBA00023242"/>
    </source>
</evidence>
<dbReference type="InterPro" id="IPR012338">
    <property type="entry name" value="Beta-lactam/transpept-like"/>
</dbReference>